<evidence type="ECO:0000256" key="3">
    <source>
        <dbReference type="ARBA" id="ARBA00022792"/>
    </source>
</evidence>
<comment type="subcellular location">
    <subcellularLocation>
        <location evidence="1 6">Mitochondrion inner membrane</location>
    </subcellularLocation>
</comment>
<gene>
    <name evidence="8" type="ORF">EGYM00163_LOCUS23882</name>
</gene>
<keyword evidence="3 6" id="KW-0999">Mitochondrion inner membrane</keyword>
<evidence type="ECO:0000256" key="6">
    <source>
        <dbReference type="RuleBase" id="RU366048"/>
    </source>
</evidence>
<evidence type="ECO:0000256" key="5">
    <source>
        <dbReference type="ARBA" id="ARBA00023136"/>
    </source>
</evidence>
<dbReference type="InterPro" id="IPR001107">
    <property type="entry name" value="Band_7"/>
</dbReference>
<protein>
    <recommendedName>
        <fullName evidence="6">Prohibitin</fullName>
    </recommendedName>
</protein>
<dbReference type="InterPro" id="IPR036013">
    <property type="entry name" value="Band_7/SPFH_dom_sf"/>
</dbReference>
<keyword evidence="4" id="KW-0496">Mitochondrion</keyword>
<dbReference type="SMART" id="SM00244">
    <property type="entry name" value="PHB"/>
    <property type="match status" value="1"/>
</dbReference>
<dbReference type="PANTHER" id="PTHR23222:SF1">
    <property type="entry name" value="PROHIBITIN-2"/>
    <property type="match status" value="1"/>
</dbReference>
<dbReference type="GO" id="GO:0005743">
    <property type="term" value="C:mitochondrial inner membrane"/>
    <property type="evidence" value="ECO:0007669"/>
    <property type="project" value="UniProtKB-SubCell"/>
</dbReference>
<evidence type="ECO:0000313" key="8">
    <source>
        <dbReference type="EMBL" id="CAE0812732.1"/>
    </source>
</evidence>
<organism evidence="8">
    <name type="scientific">Eutreptiella gymnastica</name>
    <dbReference type="NCBI Taxonomy" id="73025"/>
    <lineage>
        <taxon>Eukaryota</taxon>
        <taxon>Discoba</taxon>
        <taxon>Euglenozoa</taxon>
        <taxon>Euglenida</taxon>
        <taxon>Spirocuta</taxon>
        <taxon>Euglenophyceae</taxon>
        <taxon>Eutreptiales</taxon>
        <taxon>Eutreptiaceae</taxon>
        <taxon>Eutreptiella</taxon>
    </lineage>
</organism>
<dbReference type="GO" id="GO:0007005">
    <property type="term" value="P:mitochondrion organization"/>
    <property type="evidence" value="ECO:0007669"/>
    <property type="project" value="TreeGrafter"/>
</dbReference>
<dbReference type="PRINTS" id="PR00679">
    <property type="entry name" value="PROHIBITIN"/>
</dbReference>
<name>A0A7S4D130_9EUGL</name>
<keyword evidence="5" id="KW-0472">Membrane</keyword>
<dbReference type="PANTHER" id="PTHR23222">
    <property type="entry name" value="PROHIBITIN"/>
    <property type="match status" value="1"/>
</dbReference>
<dbReference type="Pfam" id="PF01145">
    <property type="entry name" value="Band_7"/>
    <property type="match status" value="1"/>
</dbReference>
<evidence type="ECO:0000256" key="1">
    <source>
        <dbReference type="ARBA" id="ARBA00004273"/>
    </source>
</evidence>
<accession>A0A7S4D130</accession>
<reference evidence="8" key="1">
    <citation type="submission" date="2021-01" db="EMBL/GenBank/DDBJ databases">
        <authorList>
            <person name="Corre E."/>
            <person name="Pelletier E."/>
            <person name="Niang G."/>
            <person name="Scheremetjew M."/>
            <person name="Finn R."/>
            <person name="Kale V."/>
            <person name="Holt S."/>
            <person name="Cochrane G."/>
            <person name="Meng A."/>
            <person name="Brown T."/>
            <person name="Cohen L."/>
        </authorList>
    </citation>
    <scope>NUCLEOTIDE SEQUENCE</scope>
    <source>
        <strain evidence="8">CCMP1594</strain>
    </source>
</reference>
<dbReference type="Gene3D" id="6.10.250.2090">
    <property type="match status" value="1"/>
</dbReference>
<dbReference type="AlphaFoldDB" id="A0A7S4D130"/>
<comment type="similarity">
    <text evidence="2 6">Belongs to the prohibitin family.</text>
</comment>
<evidence type="ECO:0000256" key="4">
    <source>
        <dbReference type="ARBA" id="ARBA00023128"/>
    </source>
</evidence>
<dbReference type="EMBL" id="HBJA01067816">
    <property type="protein sequence ID" value="CAE0812732.1"/>
    <property type="molecule type" value="Transcribed_RNA"/>
</dbReference>
<dbReference type="Gene3D" id="3.30.479.30">
    <property type="entry name" value="Band 7 domain"/>
    <property type="match status" value="1"/>
</dbReference>
<dbReference type="SUPFAM" id="SSF117892">
    <property type="entry name" value="Band 7/SPFH domain"/>
    <property type="match status" value="1"/>
</dbReference>
<proteinExistence type="inferred from homology"/>
<feature type="domain" description="Band 7" evidence="7">
    <location>
        <begin position="42"/>
        <end position="203"/>
    </location>
</feature>
<dbReference type="CDD" id="cd03401">
    <property type="entry name" value="SPFH_prohibitin"/>
    <property type="match status" value="1"/>
</dbReference>
<sequence>MDPQKKLKDLEKWAETFAKKPVGGGAAVKIAAGAGLALCLANSFFTVEGGHKAVVFNCISGLGTKVYTPGINFKLPFIEWPYIYDCRTRPSEISSASGSRDLQMVDLTLRVLYRPGNDLPSLYRTLGTNYAQRLLPSVGNEVMKSVLAQYNVSELLTRRQDVSAEISHHLVDRCKHFNVVVEDVAIVHLTFGREYSSAVEAKQVAQQQAERARFLVDQAKQEKKSKIVLAEGEAESARLIGDAVKKNPGFMRLRQIEAAREIASVLSTGKNRVMLDTESLLINVNNC</sequence>
<evidence type="ECO:0000256" key="2">
    <source>
        <dbReference type="ARBA" id="ARBA00009658"/>
    </source>
</evidence>
<dbReference type="InterPro" id="IPR000163">
    <property type="entry name" value="Prohibitin"/>
</dbReference>
<evidence type="ECO:0000259" key="7">
    <source>
        <dbReference type="SMART" id="SM00244"/>
    </source>
</evidence>